<dbReference type="Proteomes" id="UP001017257">
    <property type="component" value="Plasmid pR24_3"/>
</dbReference>
<dbReference type="SUPFAM" id="SSF46785">
    <property type="entry name" value="Winged helix' DNA-binding domain"/>
    <property type="match status" value="1"/>
</dbReference>
<evidence type="ECO:0000313" key="2">
    <source>
        <dbReference type="Proteomes" id="UP001017257"/>
    </source>
</evidence>
<gene>
    <name evidence="1" type="ORF">HPT29_028520</name>
</gene>
<protein>
    <recommendedName>
        <fullName evidence="3">MarR family transcriptional regulator</fullName>
    </recommendedName>
</protein>
<evidence type="ECO:0008006" key="3">
    <source>
        <dbReference type="Google" id="ProtNLM"/>
    </source>
</evidence>
<dbReference type="EMBL" id="CP102848">
    <property type="protein sequence ID" value="UVF22848.1"/>
    <property type="molecule type" value="Genomic_DNA"/>
</dbReference>
<keyword evidence="2" id="KW-1185">Reference proteome</keyword>
<sequence>MDTENNEPKAKKTARERFFAIDAQTWPKVCALGMPAAVSYLVLACGSGGDQTTTRWSVDAITRHTGIGRPRAKQAIDALVKAGLIRIERGGTRPQYSIIHAHQQKTTLPDLTDEEKRIYGIIAMGNNAVPKIGRHDNVWQYGKPYEAALSLTRKGFLKDLGGHRFTLSEPGAVPEGPDLIWLPCSLVDSEGKHLTPVEQIRQSNNVRVLRLFIDLYHSHDLINGLGIEWRPPTGLRYKYERIKLGQMGEHVVWGFKPENVEIHFAARFCAPHVDRTKTEQQAQAFFDALRVLTDLHLVDVIPHLVDNYSEHGEEMWPIPMKDDGEECERLVGLTAAKLASLMLTPGQIEWANAQGIEMASPVKKHMADVQAVGIYRLRHRPHTEATKAWFSDLNDQCRAVVERFNELIAEFGADATSSKHATSR</sequence>
<keyword evidence="1" id="KW-0614">Plasmid</keyword>
<evidence type="ECO:0000313" key="1">
    <source>
        <dbReference type="EMBL" id="UVF22848.1"/>
    </source>
</evidence>
<proteinExistence type="predicted"/>
<organism evidence="1 2">
    <name type="scientific">Microvirga terrae</name>
    <dbReference type="NCBI Taxonomy" id="2740529"/>
    <lineage>
        <taxon>Bacteria</taxon>
        <taxon>Pseudomonadati</taxon>
        <taxon>Pseudomonadota</taxon>
        <taxon>Alphaproteobacteria</taxon>
        <taxon>Hyphomicrobiales</taxon>
        <taxon>Methylobacteriaceae</taxon>
        <taxon>Microvirga</taxon>
    </lineage>
</organism>
<dbReference type="RefSeq" id="WP_173946280.1">
    <property type="nucleotide sequence ID" value="NZ_CP102848.1"/>
</dbReference>
<accession>A0ABY5S025</accession>
<dbReference type="InterPro" id="IPR036390">
    <property type="entry name" value="WH_DNA-bd_sf"/>
</dbReference>
<name>A0ABY5S025_9HYPH</name>
<geneLocation type="plasmid" evidence="1 2">
    <name>pR24_3</name>
</geneLocation>
<reference evidence="1" key="1">
    <citation type="submission" date="2022-08" db="EMBL/GenBank/DDBJ databases">
        <title>Microvirga terrae sp. nov., isolated from soil.</title>
        <authorList>
            <person name="Kim K.H."/>
            <person name="Seo Y.L."/>
            <person name="Kim J.M."/>
            <person name="Lee J.K."/>
            <person name="Han D.M."/>
            <person name="Jeon C.O."/>
        </authorList>
    </citation>
    <scope>NUCLEOTIDE SEQUENCE</scope>
    <source>
        <strain evidence="1">R24</strain>
        <plasmid evidence="1">pR24_3</plasmid>
    </source>
</reference>